<reference evidence="2 3" key="1">
    <citation type="journal article" date="2021" name="Sci. Rep.">
        <title>Genome sequencing of the multicellular alga Astrephomene provides insights into convergent evolution of germ-soma differentiation.</title>
        <authorList>
            <person name="Yamashita S."/>
            <person name="Yamamoto K."/>
            <person name="Matsuzaki R."/>
            <person name="Suzuki S."/>
            <person name="Yamaguchi H."/>
            <person name="Hirooka S."/>
            <person name="Minakuchi Y."/>
            <person name="Miyagishima S."/>
            <person name="Kawachi M."/>
            <person name="Toyoda A."/>
            <person name="Nozaki H."/>
        </authorList>
    </citation>
    <scope>NUCLEOTIDE SEQUENCE [LARGE SCALE GENOMIC DNA]</scope>
    <source>
        <strain evidence="2 3">NIES-4017</strain>
    </source>
</reference>
<dbReference type="GO" id="GO:0042254">
    <property type="term" value="P:ribosome biogenesis"/>
    <property type="evidence" value="ECO:0007669"/>
    <property type="project" value="InterPro"/>
</dbReference>
<feature type="non-terminal residue" evidence="2">
    <location>
        <position position="1"/>
    </location>
</feature>
<protein>
    <submittedName>
        <fullName evidence="2">Uncharacterized protein</fullName>
    </submittedName>
</protein>
<dbReference type="GO" id="GO:0030692">
    <property type="term" value="C:Noc4p-Nop14p complex"/>
    <property type="evidence" value="ECO:0007669"/>
    <property type="project" value="TreeGrafter"/>
</dbReference>
<gene>
    <name evidence="2" type="ORF">Agub_g9937</name>
</gene>
<keyword evidence="3" id="KW-1185">Reference proteome</keyword>
<evidence type="ECO:0000313" key="3">
    <source>
        <dbReference type="Proteomes" id="UP001054857"/>
    </source>
</evidence>
<dbReference type="EMBL" id="BMAR01000022">
    <property type="protein sequence ID" value="GFR48112.1"/>
    <property type="molecule type" value="Genomic_DNA"/>
</dbReference>
<name>A0AAD3HPK2_9CHLO</name>
<dbReference type="Proteomes" id="UP001054857">
    <property type="component" value="Unassembled WGS sequence"/>
</dbReference>
<organism evidence="2 3">
    <name type="scientific">Astrephomene gubernaculifera</name>
    <dbReference type="NCBI Taxonomy" id="47775"/>
    <lineage>
        <taxon>Eukaryota</taxon>
        <taxon>Viridiplantae</taxon>
        <taxon>Chlorophyta</taxon>
        <taxon>core chlorophytes</taxon>
        <taxon>Chlorophyceae</taxon>
        <taxon>CS clade</taxon>
        <taxon>Chlamydomonadales</taxon>
        <taxon>Astrephomenaceae</taxon>
        <taxon>Astrephomene</taxon>
    </lineage>
</organism>
<feature type="region of interest" description="Disordered" evidence="1">
    <location>
        <begin position="133"/>
        <end position="157"/>
    </location>
</feature>
<dbReference type="InterPro" id="IPR027193">
    <property type="entry name" value="Noc4"/>
</dbReference>
<dbReference type="GO" id="GO:0032040">
    <property type="term" value="C:small-subunit processome"/>
    <property type="evidence" value="ECO:0007669"/>
    <property type="project" value="TreeGrafter"/>
</dbReference>
<dbReference type="PANTHER" id="PTHR12455">
    <property type="entry name" value="NUCLEOLAR COMPLEX PROTEIN 4"/>
    <property type="match status" value="1"/>
</dbReference>
<sequence>MAEIGTANSLVAELLAGGRAKANNVVKLLSLMGSCKQEAALKSAIQGLKQFFVAAGQDGLLAEAAASGASRPAKRQKVAAAAGSEAAAAAPAPTPSSAAPSDPESQYREWLGRQYGSFVSQLLALITGWAPAGPAPQPAQQQQPPPPQQPPAPARTLSAGVQVVAAAALMECVRSELGPGVFSGSLYGRLLSGVLLSPAVRPEVFALLFSRYLGAADVRYHTLATVRALAGRYGSGKGAAAAQAAEEEEEEDEEAG</sequence>
<evidence type="ECO:0000313" key="2">
    <source>
        <dbReference type="EMBL" id="GFR48112.1"/>
    </source>
</evidence>
<feature type="compositionally biased region" description="Pro residues" evidence="1">
    <location>
        <begin position="133"/>
        <end position="153"/>
    </location>
</feature>
<dbReference type="PANTHER" id="PTHR12455:SF0">
    <property type="entry name" value="NUCLEOLAR COMPLEX PROTEIN 4 HOMOLOG"/>
    <property type="match status" value="1"/>
</dbReference>
<accession>A0AAD3HPK2</accession>
<dbReference type="AlphaFoldDB" id="A0AAD3HPK2"/>
<evidence type="ECO:0000256" key="1">
    <source>
        <dbReference type="SAM" id="MobiDB-lite"/>
    </source>
</evidence>
<comment type="caution">
    <text evidence="2">The sequence shown here is derived from an EMBL/GenBank/DDBJ whole genome shotgun (WGS) entry which is preliminary data.</text>
</comment>
<feature type="compositionally biased region" description="Low complexity" evidence="1">
    <location>
        <begin position="79"/>
        <end position="104"/>
    </location>
</feature>
<feature type="region of interest" description="Disordered" evidence="1">
    <location>
        <begin position="76"/>
        <end position="105"/>
    </location>
</feature>
<proteinExistence type="predicted"/>